<dbReference type="InterPro" id="IPR032675">
    <property type="entry name" value="LRR_dom_sf"/>
</dbReference>
<gene>
    <name evidence="21" type="ORF">HYC85_009099</name>
</gene>
<evidence type="ECO:0000256" key="8">
    <source>
        <dbReference type="ARBA" id="ARBA00022729"/>
    </source>
</evidence>
<keyword evidence="7" id="KW-0812">Transmembrane</keyword>
<keyword evidence="13" id="KW-1133">Transmembrane helix</keyword>
<evidence type="ECO:0000256" key="13">
    <source>
        <dbReference type="ARBA" id="ARBA00022989"/>
    </source>
</evidence>
<dbReference type="FunFam" id="3.80.10.10:FF:000413">
    <property type="entry name" value="Inactive leucine-rich repeat receptor-like protein kinase"/>
    <property type="match status" value="1"/>
</dbReference>
<dbReference type="Gene3D" id="3.80.10.10">
    <property type="entry name" value="Ribonuclease Inhibitor"/>
    <property type="match status" value="2"/>
</dbReference>
<protein>
    <recommendedName>
        <fullName evidence="3">non-specific serine/threonine protein kinase</fullName>
        <ecNumber evidence="3">2.7.11.1</ecNumber>
    </recommendedName>
</protein>
<evidence type="ECO:0000256" key="9">
    <source>
        <dbReference type="ARBA" id="ARBA00022737"/>
    </source>
</evidence>
<evidence type="ECO:0000313" key="22">
    <source>
        <dbReference type="Proteomes" id="UP000593564"/>
    </source>
</evidence>
<dbReference type="SMART" id="SM00220">
    <property type="entry name" value="S_TKc"/>
    <property type="match status" value="1"/>
</dbReference>
<dbReference type="PANTHER" id="PTHR48056">
    <property type="entry name" value="LRR RECEPTOR-LIKE SERINE/THREONINE-PROTEIN KINASE-RELATED"/>
    <property type="match status" value="1"/>
</dbReference>
<keyword evidence="6" id="KW-0808">Transferase</keyword>
<dbReference type="GO" id="GO:0005524">
    <property type="term" value="F:ATP binding"/>
    <property type="evidence" value="ECO:0007669"/>
    <property type="project" value="UniProtKB-UniRule"/>
</dbReference>
<evidence type="ECO:0000256" key="15">
    <source>
        <dbReference type="ARBA" id="ARBA00023170"/>
    </source>
</evidence>
<comment type="caution">
    <text evidence="21">The sequence shown here is derived from an EMBL/GenBank/DDBJ whole genome shotgun (WGS) entry which is preliminary data.</text>
</comment>
<dbReference type="EMBL" id="JACBKZ010000004">
    <property type="protein sequence ID" value="KAF5951155.1"/>
    <property type="molecule type" value="Genomic_DNA"/>
</dbReference>
<reference evidence="21 22" key="2">
    <citation type="submission" date="2020-07" db="EMBL/GenBank/DDBJ databases">
        <title>Genome assembly of wild tea tree DASZ reveals pedigree and selection history of tea varieties.</title>
        <authorList>
            <person name="Zhang W."/>
        </authorList>
    </citation>
    <scope>NUCLEOTIDE SEQUENCE [LARGE SCALE GENOMIC DNA]</scope>
    <source>
        <strain evidence="22">cv. G240</strain>
        <tissue evidence="21">Leaf</tissue>
    </source>
</reference>
<keyword evidence="12 19" id="KW-0067">ATP-binding</keyword>
<feature type="domain" description="Protein kinase" evidence="20">
    <location>
        <begin position="513"/>
        <end position="838"/>
    </location>
</feature>
<dbReference type="FunFam" id="3.80.10.10:FF:000905">
    <property type="entry name" value="Receptor-like protein kinase 7"/>
    <property type="match status" value="1"/>
</dbReference>
<dbReference type="SMART" id="SM00369">
    <property type="entry name" value="LRR_TYP"/>
    <property type="match status" value="6"/>
</dbReference>
<keyword evidence="5" id="KW-0433">Leucine-rich repeat</keyword>
<keyword evidence="22" id="KW-1185">Reference proteome</keyword>
<dbReference type="InterPro" id="IPR050647">
    <property type="entry name" value="Plant_LRR-RLKs"/>
</dbReference>
<dbReference type="Pfam" id="PF00069">
    <property type="entry name" value="Pkinase"/>
    <property type="match status" value="1"/>
</dbReference>
<evidence type="ECO:0000256" key="18">
    <source>
        <dbReference type="ARBA" id="ARBA00048679"/>
    </source>
</evidence>
<dbReference type="InterPro" id="IPR017441">
    <property type="entry name" value="Protein_kinase_ATP_BS"/>
</dbReference>
<dbReference type="PROSITE" id="PS00108">
    <property type="entry name" value="PROTEIN_KINASE_ST"/>
    <property type="match status" value="1"/>
</dbReference>
<dbReference type="EC" id="2.7.11.1" evidence="3"/>
<evidence type="ECO:0000256" key="11">
    <source>
        <dbReference type="ARBA" id="ARBA00022777"/>
    </source>
</evidence>
<keyword evidence="8" id="KW-0732">Signal</keyword>
<evidence type="ECO:0000256" key="5">
    <source>
        <dbReference type="ARBA" id="ARBA00022614"/>
    </source>
</evidence>
<dbReference type="GO" id="GO:0004674">
    <property type="term" value="F:protein serine/threonine kinase activity"/>
    <property type="evidence" value="ECO:0007669"/>
    <property type="project" value="UniProtKB-KW"/>
</dbReference>
<dbReference type="InterPro" id="IPR008271">
    <property type="entry name" value="Ser/Thr_kinase_AS"/>
</dbReference>
<dbReference type="GO" id="GO:0009791">
    <property type="term" value="P:post-embryonic development"/>
    <property type="evidence" value="ECO:0007669"/>
    <property type="project" value="UniProtKB-ARBA"/>
</dbReference>
<evidence type="ECO:0000259" key="20">
    <source>
        <dbReference type="PROSITE" id="PS50011"/>
    </source>
</evidence>
<evidence type="ECO:0000256" key="3">
    <source>
        <dbReference type="ARBA" id="ARBA00012513"/>
    </source>
</evidence>
<dbReference type="PROSITE" id="PS51450">
    <property type="entry name" value="LRR"/>
    <property type="match status" value="1"/>
</dbReference>
<dbReference type="Proteomes" id="UP000593564">
    <property type="component" value="Unassembled WGS sequence"/>
</dbReference>
<organism evidence="21 22">
    <name type="scientific">Camellia sinensis</name>
    <name type="common">Tea plant</name>
    <name type="synonym">Thea sinensis</name>
    <dbReference type="NCBI Taxonomy" id="4442"/>
    <lineage>
        <taxon>Eukaryota</taxon>
        <taxon>Viridiplantae</taxon>
        <taxon>Streptophyta</taxon>
        <taxon>Embryophyta</taxon>
        <taxon>Tracheophyta</taxon>
        <taxon>Spermatophyta</taxon>
        <taxon>Magnoliopsida</taxon>
        <taxon>eudicotyledons</taxon>
        <taxon>Gunneridae</taxon>
        <taxon>Pentapetalae</taxon>
        <taxon>asterids</taxon>
        <taxon>Ericales</taxon>
        <taxon>Theaceae</taxon>
        <taxon>Camellia</taxon>
    </lineage>
</organism>
<dbReference type="FunFam" id="3.30.200.20:FF:000540">
    <property type="entry name" value="Receptor-like protein kinase HAIKU2"/>
    <property type="match status" value="1"/>
</dbReference>
<evidence type="ECO:0000256" key="6">
    <source>
        <dbReference type="ARBA" id="ARBA00022679"/>
    </source>
</evidence>
<dbReference type="Pfam" id="PF13855">
    <property type="entry name" value="LRR_8"/>
    <property type="match status" value="1"/>
</dbReference>
<dbReference type="PANTHER" id="PTHR48056:SF41">
    <property type="entry name" value="RECEPTOR-LIKE PROTEIN KINASE HAIKU2"/>
    <property type="match status" value="1"/>
</dbReference>
<evidence type="ECO:0000256" key="7">
    <source>
        <dbReference type="ARBA" id="ARBA00022692"/>
    </source>
</evidence>
<evidence type="ECO:0000256" key="19">
    <source>
        <dbReference type="PROSITE-ProRule" id="PRU10141"/>
    </source>
</evidence>
<dbReference type="InterPro" id="IPR003591">
    <property type="entry name" value="Leu-rich_rpt_typical-subtyp"/>
</dbReference>
<dbReference type="InterPro" id="IPR000719">
    <property type="entry name" value="Prot_kinase_dom"/>
</dbReference>
<dbReference type="InterPro" id="IPR011009">
    <property type="entry name" value="Kinase-like_dom_sf"/>
</dbReference>
<dbReference type="PROSITE" id="PS50011">
    <property type="entry name" value="PROTEIN_KINASE_DOM"/>
    <property type="match status" value="1"/>
</dbReference>
<dbReference type="Pfam" id="PF00560">
    <property type="entry name" value="LRR_1"/>
    <property type="match status" value="4"/>
</dbReference>
<evidence type="ECO:0000256" key="4">
    <source>
        <dbReference type="ARBA" id="ARBA00022527"/>
    </source>
</evidence>
<dbReference type="GO" id="GO:0033612">
    <property type="term" value="F:receptor serine/threonine kinase binding"/>
    <property type="evidence" value="ECO:0007669"/>
    <property type="project" value="TreeGrafter"/>
</dbReference>
<keyword evidence="15" id="KW-0675">Receptor</keyword>
<keyword evidence="10 19" id="KW-0547">Nucleotide-binding</keyword>
<dbReference type="CDD" id="cd14066">
    <property type="entry name" value="STKc_IRAK"/>
    <property type="match status" value="1"/>
</dbReference>
<dbReference type="GO" id="GO:0051707">
    <property type="term" value="P:response to other organism"/>
    <property type="evidence" value="ECO:0007669"/>
    <property type="project" value="UniProtKB-ARBA"/>
</dbReference>
<name>A0A7J7HEV9_CAMSI</name>
<keyword evidence="9" id="KW-0677">Repeat</keyword>
<accession>A0A7J7HEV9</accession>
<dbReference type="SUPFAM" id="SSF56112">
    <property type="entry name" value="Protein kinase-like (PK-like)"/>
    <property type="match status" value="1"/>
</dbReference>
<evidence type="ECO:0000256" key="16">
    <source>
        <dbReference type="ARBA" id="ARBA00023180"/>
    </source>
</evidence>
<proteinExistence type="inferred from homology"/>
<dbReference type="PRINTS" id="PR00019">
    <property type="entry name" value="LEURICHRPT"/>
</dbReference>
<comment type="catalytic activity">
    <reaction evidence="17">
        <text>L-threonyl-[protein] + ATP = O-phospho-L-threonyl-[protein] + ADP + H(+)</text>
        <dbReference type="Rhea" id="RHEA:46608"/>
        <dbReference type="Rhea" id="RHEA-COMP:11060"/>
        <dbReference type="Rhea" id="RHEA-COMP:11605"/>
        <dbReference type="ChEBI" id="CHEBI:15378"/>
        <dbReference type="ChEBI" id="CHEBI:30013"/>
        <dbReference type="ChEBI" id="CHEBI:30616"/>
        <dbReference type="ChEBI" id="CHEBI:61977"/>
        <dbReference type="ChEBI" id="CHEBI:456216"/>
        <dbReference type="EC" id="2.7.11.1"/>
    </reaction>
</comment>
<keyword evidence="11" id="KW-0418">Kinase</keyword>
<evidence type="ECO:0000256" key="17">
    <source>
        <dbReference type="ARBA" id="ARBA00047899"/>
    </source>
</evidence>
<dbReference type="SUPFAM" id="SSF52047">
    <property type="entry name" value="RNI-like"/>
    <property type="match status" value="1"/>
</dbReference>
<dbReference type="AlphaFoldDB" id="A0A7J7HEV9"/>
<evidence type="ECO:0000313" key="21">
    <source>
        <dbReference type="EMBL" id="KAF5951155.1"/>
    </source>
</evidence>
<dbReference type="FunFam" id="1.10.510.10:FF:001424">
    <property type="entry name" value="Protein kinase superfamily protein"/>
    <property type="match status" value="1"/>
</dbReference>
<keyword evidence="16" id="KW-0325">Glycoprotein</keyword>
<dbReference type="SUPFAM" id="SSF52058">
    <property type="entry name" value="L domain-like"/>
    <property type="match status" value="1"/>
</dbReference>
<dbReference type="FunFam" id="3.80.10.10:FF:000111">
    <property type="entry name" value="LRR receptor-like serine/threonine-protein kinase ERECTA"/>
    <property type="match status" value="1"/>
</dbReference>
<evidence type="ECO:0000256" key="1">
    <source>
        <dbReference type="ARBA" id="ARBA00004167"/>
    </source>
</evidence>
<evidence type="ECO:0000256" key="2">
    <source>
        <dbReference type="ARBA" id="ARBA00009592"/>
    </source>
</evidence>
<sequence>MNSLAGKFPDLSSLTQLKFLNLNHSGFSGQFPWKSLENLTSLEFLSLGDNPFDWSPFPLEILNLHKLYRVYLTNSSLEGEIPEGIGNLTLLQNLELSYNQLSGKIPEGITKLKNLWQLELYSNQLSGKFPNGFGNLTDLINFDASTNSLEGDISEIKYLTKLVSLQLFENKFSGEIPIELGEFKSLTNLSLYTNKLTGSIPLNIGSYGNFTYIDVSENFLTGSIPPNMCKNGKMSELLMLQNKFTGGLPENYANCLSLNRLRVSNNSLSRKIPAGIWSLPNLSIIDLTMNQFEGPLSDNVGEAKSLAQLFLSHNQFSSELPATISESTSLVDIELVSNQFSGEIPATIGNLKKLSNLHLENNLFSGTIPESLGSCVSLSDINLAGNLFSGEIPASIGSLRSLNSLNLSHNELSGEIPVSLSSLKLSILDLSNNRLMGRIPDSLSIEAFVRGFAGNPGLCAGAAVLFVSLACFLYVKYKYKPENHNRPIQRYSSLDMKQFHMLSFTEEEVTNAIKKENLIGKGGSGNVYKVMLRNGKQLAVKHIWKSDSGDRRSCRSSSAMIPKGNLRSLEYDAEVAMLSSIRHVNVVKLYCFITSKDWNLLVYEYLPNGSLWDKLHTCQKIQMDWEVRYEIAVGAAKGLEYLHHGCDRPVIHQDVKTSNILLDEQLKPNIADFGLAKVVQQNGVWDSTHIIAGTHGYIAPEVLQCFEITIGGSKFSFLVAMKLIVVPCFGFEEYAYTSKVNKKSDVYSFGVVLMELVTGKRPVEPEFLENKDIVQWVCGEMRSKGSSIHLVDAAISEAMKEDAARALRIAVHCTMKTPALRPSMRMIVQMLEEAEPCNLTGIIVSKGGENSKS</sequence>
<dbReference type="Gene3D" id="3.30.200.20">
    <property type="entry name" value="Phosphorylase Kinase, domain 1"/>
    <property type="match status" value="1"/>
</dbReference>
<keyword evidence="14" id="KW-0472">Membrane</keyword>
<comment type="similarity">
    <text evidence="2">Belongs to the RLP family.</text>
</comment>
<evidence type="ECO:0000256" key="12">
    <source>
        <dbReference type="ARBA" id="ARBA00022840"/>
    </source>
</evidence>
<dbReference type="Gene3D" id="1.10.510.10">
    <property type="entry name" value="Transferase(Phosphotransferase) domain 1"/>
    <property type="match status" value="1"/>
</dbReference>
<comment type="subcellular location">
    <subcellularLocation>
        <location evidence="1">Membrane</location>
        <topology evidence="1">Single-pass membrane protein</topology>
    </subcellularLocation>
</comment>
<evidence type="ECO:0000256" key="14">
    <source>
        <dbReference type="ARBA" id="ARBA00023136"/>
    </source>
</evidence>
<dbReference type="GO" id="GO:0006952">
    <property type="term" value="P:defense response"/>
    <property type="evidence" value="ECO:0007669"/>
    <property type="project" value="UniProtKB-ARBA"/>
</dbReference>
<keyword evidence="4" id="KW-0723">Serine/threonine-protein kinase</keyword>
<comment type="catalytic activity">
    <reaction evidence="18">
        <text>L-seryl-[protein] + ATP = O-phospho-L-seryl-[protein] + ADP + H(+)</text>
        <dbReference type="Rhea" id="RHEA:17989"/>
        <dbReference type="Rhea" id="RHEA-COMP:9863"/>
        <dbReference type="Rhea" id="RHEA-COMP:11604"/>
        <dbReference type="ChEBI" id="CHEBI:15378"/>
        <dbReference type="ChEBI" id="CHEBI:29999"/>
        <dbReference type="ChEBI" id="CHEBI:30616"/>
        <dbReference type="ChEBI" id="CHEBI:83421"/>
        <dbReference type="ChEBI" id="CHEBI:456216"/>
        <dbReference type="EC" id="2.7.11.1"/>
    </reaction>
</comment>
<feature type="binding site" evidence="19">
    <location>
        <position position="541"/>
    </location>
    <ligand>
        <name>ATP</name>
        <dbReference type="ChEBI" id="CHEBI:30616"/>
    </ligand>
</feature>
<dbReference type="GO" id="GO:0016020">
    <property type="term" value="C:membrane"/>
    <property type="evidence" value="ECO:0007669"/>
    <property type="project" value="UniProtKB-SubCell"/>
</dbReference>
<evidence type="ECO:0000256" key="10">
    <source>
        <dbReference type="ARBA" id="ARBA00022741"/>
    </source>
</evidence>
<reference evidence="22" key="1">
    <citation type="journal article" date="2020" name="Nat. Commun.">
        <title>Genome assembly of wild tea tree DASZ reveals pedigree and selection history of tea varieties.</title>
        <authorList>
            <person name="Zhang W."/>
            <person name="Zhang Y."/>
            <person name="Qiu H."/>
            <person name="Guo Y."/>
            <person name="Wan H."/>
            <person name="Zhang X."/>
            <person name="Scossa F."/>
            <person name="Alseekh S."/>
            <person name="Zhang Q."/>
            <person name="Wang P."/>
            <person name="Xu L."/>
            <person name="Schmidt M.H."/>
            <person name="Jia X."/>
            <person name="Li D."/>
            <person name="Zhu A."/>
            <person name="Guo F."/>
            <person name="Chen W."/>
            <person name="Ni D."/>
            <person name="Usadel B."/>
            <person name="Fernie A.R."/>
            <person name="Wen W."/>
        </authorList>
    </citation>
    <scope>NUCLEOTIDE SEQUENCE [LARGE SCALE GENOMIC DNA]</scope>
    <source>
        <strain evidence="22">cv. G240</strain>
    </source>
</reference>
<dbReference type="PROSITE" id="PS00107">
    <property type="entry name" value="PROTEIN_KINASE_ATP"/>
    <property type="match status" value="1"/>
</dbReference>
<dbReference type="InterPro" id="IPR001611">
    <property type="entry name" value="Leu-rich_rpt"/>
</dbReference>